<dbReference type="GO" id="GO:0016787">
    <property type="term" value="F:hydrolase activity"/>
    <property type="evidence" value="ECO:0007669"/>
    <property type="project" value="UniProtKB-KW"/>
</dbReference>
<evidence type="ECO:0000313" key="3">
    <source>
        <dbReference type="EMBL" id="TWW81316.1"/>
    </source>
</evidence>
<name>A0A5C6PQX4_9TELE</name>
<dbReference type="PANTHER" id="PTHR16222">
    <property type="entry name" value="ADP-RIBOSYLGLYCOHYDROLASE"/>
    <property type="match status" value="1"/>
</dbReference>
<comment type="cofactor">
    <cofactor evidence="2">
        <name>Mg(2+)</name>
        <dbReference type="ChEBI" id="CHEBI:18420"/>
    </cofactor>
    <text evidence="2">Binds 2 magnesium ions per subunit.</text>
</comment>
<feature type="binding site" evidence="2">
    <location>
        <position position="72"/>
    </location>
    <ligand>
        <name>Mg(2+)</name>
        <dbReference type="ChEBI" id="CHEBI:18420"/>
        <label>1</label>
    </ligand>
</feature>
<keyword evidence="4" id="KW-1185">Reference proteome</keyword>
<comment type="similarity">
    <text evidence="1">Belongs to the ADP-ribosylglycohydrolase family.</text>
</comment>
<accession>A0A5C6PQX4</accession>
<protein>
    <submittedName>
        <fullName evidence="3">[Protein ADP-ribosylarginine] hydrolase</fullName>
    </submittedName>
</protein>
<keyword evidence="3" id="KW-0378">Hydrolase</keyword>
<organism evidence="3 4">
    <name type="scientific">Takifugu flavidus</name>
    <name type="common">sansaifugu</name>
    <dbReference type="NCBI Taxonomy" id="433684"/>
    <lineage>
        <taxon>Eukaryota</taxon>
        <taxon>Metazoa</taxon>
        <taxon>Chordata</taxon>
        <taxon>Craniata</taxon>
        <taxon>Vertebrata</taxon>
        <taxon>Euteleostomi</taxon>
        <taxon>Actinopterygii</taxon>
        <taxon>Neopterygii</taxon>
        <taxon>Teleostei</taxon>
        <taxon>Neoteleostei</taxon>
        <taxon>Acanthomorphata</taxon>
        <taxon>Eupercaria</taxon>
        <taxon>Tetraodontiformes</taxon>
        <taxon>Tetradontoidea</taxon>
        <taxon>Tetraodontidae</taxon>
        <taxon>Takifugu</taxon>
    </lineage>
</organism>
<feature type="binding site" evidence="2">
    <location>
        <position position="73"/>
    </location>
    <ligand>
        <name>Mg(2+)</name>
        <dbReference type="ChEBI" id="CHEBI:18420"/>
        <label>1</label>
    </ligand>
</feature>
<keyword evidence="2" id="KW-0460">Magnesium</keyword>
<dbReference type="GO" id="GO:0046872">
    <property type="term" value="F:metal ion binding"/>
    <property type="evidence" value="ECO:0007669"/>
    <property type="project" value="UniProtKB-KW"/>
</dbReference>
<sequence length="175" mass="19071">MSLQRVLTYLCRPATLEHYKAAMVLSGAGDALGYRNKLWEYNESGPAIHQEVKELGGLRNISVELPHWPVSDDTVLHLATAEGLATGEVKMKEDPFNLSHLNFSLLGKTGEELLHEVAARYVEGMKDMDGRAPGPSSIWGVSQLKPGEEGGFRVPYNDQGTGCGAAMRSMCIGLR</sequence>
<evidence type="ECO:0000256" key="2">
    <source>
        <dbReference type="PIRSR" id="PIRSR605502-1"/>
    </source>
</evidence>
<dbReference type="InterPro" id="IPR050792">
    <property type="entry name" value="ADP-ribosylglycohydrolase"/>
</dbReference>
<reference evidence="3 4" key="1">
    <citation type="submission" date="2019-04" db="EMBL/GenBank/DDBJ databases">
        <title>Chromosome genome assembly for Takifugu flavidus.</title>
        <authorList>
            <person name="Xiao S."/>
        </authorList>
    </citation>
    <scope>NUCLEOTIDE SEQUENCE [LARGE SCALE GENOMIC DNA]</scope>
    <source>
        <strain evidence="3">HTHZ2018</strain>
        <tissue evidence="3">Muscle</tissue>
    </source>
</reference>
<dbReference type="InterPro" id="IPR036705">
    <property type="entry name" value="Ribosyl_crysJ1_sf"/>
</dbReference>
<keyword evidence="2" id="KW-0479">Metal-binding</keyword>
<dbReference type="Pfam" id="PF03747">
    <property type="entry name" value="ADP_ribosyl_GH"/>
    <property type="match status" value="1"/>
</dbReference>
<evidence type="ECO:0000256" key="1">
    <source>
        <dbReference type="ARBA" id="ARBA00010702"/>
    </source>
</evidence>
<dbReference type="AlphaFoldDB" id="A0A5C6PQX4"/>
<feature type="binding site" evidence="2">
    <location>
        <position position="71"/>
    </location>
    <ligand>
        <name>Mg(2+)</name>
        <dbReference type="ChEBI" id="CHEBI:18420"/>
        <label>1</label>
    </ligand>
</feature>
<proteinExistence type="inferred from homology"/>
<dbReference type="InterPro" id="IPR005502">
    <property type="entry name" value="Ribosyl_crysJ1"/>
</dbReference>
<dbReference type="EMBL" id="RHFK02000001">
    <property type="protein sequence ID" value="TWW81316.1"/>
    <property type="molecule type" value="Genomic_DNA"/>
</dbReference>
<dbReference type="PANTHER" id="PTHR16222:SF39">
    <property type="entry name" value="ADP-RIBOSYLARGININE HYDROLASE-RELATED"/>
    <property type="match status" value="1"/>
</dbReference>
<dbReference type="Gene3D" id="1.10.4080.10">
    <property type="entry name" value="ADP-ribosylation/Crystallin J1"/>
    <property type="match status" value="1"/>
</dbReference>
<dbReference type="SUPFAM" id="SSF101478">
    <property type="entry name" value="ADP-ribosylglycohydrolase"/>
    <property type="match status" value="1"/>
</dbReference>
<gene>
    <name evidence="3" type="ORF">D4764_01G0011310</name>
</gene>
<dbReference type="Proteomes" id="UP000324091">
    <property type="component" value="Chromosome 1"/>
</dbReference>
<comment type="caution">
    <text evidence="3">The sequence shown here is derived from an EMBL/GenBank/DDBJ whole genome shotgun (WGS) entry which is preliminary data.</text>
</comment>
<evidence type="ECO:0000313" key="4">
    <source>
        <dbReference type="Proteomes" id="UP000324091"/>
    </source>
</evidence>